<gene>
    <name evidence="1" type="ORF">DRB17_10705</name>
</gene>
<comment type="caution">
    <text evidence="1">The sequence shown here is derived from an EMBL/GenBank/DDBJ whole genome shotgun (WGS) entry which is preliminary data.</text>
</comment>
<dbReference type="Pfam" id="PF12616">
    <property type="entry name" value="DUF3775"/>
    <property type="match status" value="1"/>
</dbReference>
<dbReference type="AlphaFoldDB" id="A0A369TCR0"/>
<reference evidence="1 2" key="1">
    <citation type="submission" date="2018-07" db="EMBL/GenBank/DDBJ databases">
        <title>Venubactetium sediminum gen. nov., sp. nov., isolated from a marine solar saltern.</title>
        <authorList>
            <person name="Wang S."/>
        </authorList>
    </citation>
    <scope>NUCLEOTIDE SEQUENCE [LARGE SCALE GENOMIC DNA]</scope>
    <source>
        <strain evidence="1 2">WD2A32</strain>
    </source>
</reference>
<accession>A0A369TCR0</accession>
<name>A0A369TCR0_9PROT</name>
<sequence length="133" mass="14481">MLDHLGAEDAKRITELARAARLARDRMIEYMKEAQLAEPPPAKGPHNAAASLAFNPLPADDPSLSALREAIDALPQPAREELLALARVGKGDHARDNWAKAVSEAEDAGTDMLLERVDLHDQLAKGLYELRLA</sequence>
<evidence type="ECO:0000313" key="1">
    <source>
        <dbReference type="EMBL" id="RDD61947.1"/>
    </source>
</evidence>
<proteinExistence type="predicted"/>
<evidence type="ECO:0000313" key="2">
    <source>
        <dbReference type="Proteomes" id="UP000253941"/>
    </source>
</evidence>
<organism evidence="1 2">
    <name type="scientific">Ferruginivarius sediminum</name>
    <dbReference type="NCBI Taxonomy" id="2661937"/>
    <lineage>
        <taxon>Bacteria</taxon>
        <taxon>Pseudomonadati</taxon>
        <taxon>Pseudomonadota</taxon>
        <taxon>Alphaproteobacteria</taxon>
        <taxon>Rhodospirillales</taxon>
        <taxon>Rhodospirillaceae</taxon>
        <taxon>Ferruginivarius</taxon>
    </lineage>
</organism>
<dbReference type="RefSeq" id="WP_114582191.1">
    <property type="nucleotide sequence ID" value="NZ_QPMH01000008.1"/>
</dbReference>
<dbReference type="EMBL" id="QPMH01000008">
    <property type="protein sequence ID" value="RDD61947.1"/>
    <property type="molecule type" value="Genomic_DNA"/>
</dbReference>
<dbReference type="Proteomes" id="UP000253941">
    <property type="component" value="Unassembled WGS sequence"/>
</dbReference>
<dbReference type="InterPro" id="IPR022254">
    <property type="entry name" value="DUF3775"/>
</dbReference>
<protein>
    <submittedName>
        <fullName evidence="1">DUF3775 domain-containing protein</fullName>
    </submittedName>
</protein>
<keyword evidence="2" id="KW-1185">Reference proteome</keyword>